<keyword evidence="7" id="KW-1278">Translocase</keyword>
<dbReference type="CDD" id="cd18113">
    <property type="entry name" value="ATP-synt_F1_alpha_C"/>
    <property type="match status" value="1"/>
</dbReference>
<evidence type="ECO:0000256" key="12">
    <source>
        <dbReference type="ARBA" id="ARBA00026013"/>
    </source>
</evidence>
<feature type="domain" description="ATP synthase alpha subunit C-terminal" evidence="14">
    <location>
        <begin position="80"/>
        <end position="203"/>
    </location>
</feature>
<organism evidence="15 16">
    <name type="scientific">Candidatus Atopostipes pullistercoris</name>
    <dbReference type="NCBI Taxonomy" id="2838467"/>
    <lineage>
        <taxon>Bacteria</taxon>
        <taxon>Bacillati</taxon>
        <taxon>Bacillota</taxon>
        <taxon>Bacilli</taxon>
        <taxon>Lactobacillales</taxon>
        <taxon>Carnobacteriaceae</taxon>
        <taxon>Atopostipes</taxon>
    </lineage>
</organism>
<evidence type="ECO:0000313" key="15">
    <source>
        <dbReference type="EMBL" id="HIZ70500.1"/>
    </source>
</evidence>
<dbReference type="GO" id="GO:0043531">
    <property type="term" value="F:ADP binding"/>
    <property type="evidence" value="ECO:0007669"/>
    <property type="project" value="TreeGrafter"/>
</dbReference>
<gene>
    <name evidence="15" type="ORF">H9808_01865</name>
</gene>
<evidence type="ECO:0000256" key="5">
    <source>
        <dbReference type="ARBA" id="ARBA00022781"/>
    </source>
</evidence>
<keyword evidence="3" id="KW-0813">Transport</keyword>
<dbReference type="Gene3D" id="1.20.150.20">
    <property type="entry name" value="ATP synthase alpha/beta chain, C-terminal domain"/>
    <property type="match status" value="1"/>
</dbReference>
<evidence type="ECO:0000256" key="3">
    <source>
        <dbReference type="ARBA" id="ARBA00022448"/>
    </source>
</evidence>
<feature type="domain" description="ATPase F1/V1/A1 complex alpha/beta subunit nucleotide-binding" evidence="13">
    <location>
        <begin position="2"/>
        <end position="73"/>
    </location>
</feature>
<evidence type="ECO:0000256" key="9">
    <source>
        <dbReference type="ARBA" id="ARBA00023136"/>
    </source>
</evidence>
<dbReference type="SUPFAM" id="SSF47917">
    <property type="entry name" value="C-terminal domain of alpha and beta subunits of F1 ATP synthase"/>
    <property type="match status" value="1"/>
</dbReference>
<accession>A0A9D2G173</accession>
<comment type="caution">
    <text evidence="15">The sequence shown here is derived from an EMBL/GenBank/DDBJ whole genome shotgun (WGS) entry which is preliminary data.</text>
</comment>
<dbReference type="Pfam" id="PF00306">
    <property type="entry name" value="ATP-synt_ab_C"/>
    <property type="match status" value="1"/>
</dbReference>
<evidence type="ECO:0000256" key="10">
    <source>
        <dbReference type="ARBA" id="ARBA00023196"/>
    </source>
</evidence>
<evidence type="ECO:0000256" key="4">
    <source>
        <dbReference type="ARBA" id="ARBA00022741"/>
    </source>
</evidence>
<comment type="subcellular location">
    <subcellularLocation>
        <location evidence="1">Membrane</location>
    </subcellularLocation>
</comment>
<dbReference type="InterPro" id="IPR027417">
    <property type="entry name" value="P-loop_NTPase"/>
</dbReference>
<evidence type="ECO:0000256" key="11">
    <source>
        <dbReference type="ARBA" id="ARBA00023310"/>
    </source>
</evidence>
<keyword evidence="4" id="KW-0547">Nucleotide-binding</keyword>
<dbReference type="GO" id="GO:0005524">
    <property type="term" value="F:ATP binding"/>
    <property type="evidence" value="ECO:0007669"/>
    <property type="project" value="UniProtKB-KW"/>
</dbReference>
<dbReference type="InterPro" id="IPR000793">
    <property type="entry name" value="ATP_synth_asu_C"/>
</dbReference>
<reference evidence="15" key="1">
    <citation type="journal article" date="2021" name="PeerJ">
        <title>Extensive microbial diversity within the chicken gut microbiome revealed by metagenomics and culture.</title>
        <authorList>
            <person name="Gilroy R."/>
            <person name="Ravi A."/>
            <person name="Getino M."/>
            <person name="Pursley I."/>
            <person name="Horton D.L."/>
            <person name="Alikhan N.F."/>
            <person name="Baker D."/>
            <person name="Gharbi K."/>
            <person name="Hall N."/>
            <person name="Watson M."/>
            <person name="Adriaenssens E.M."/>
            <person name="Foster-Nyarko E."/>
            <person name="Jarju S."/>
            <person name="Secka A."/>
            <person name="Antonio M."/>
            <person name="Oren A."/>
            <person name="Chaudhuri R.R."/>
            <person name="La Ragione R."/>
            <person name="Hildebrand F."/>
            <person name="Pallen M.J."/>
        </authorList>
    </citation>
    <scope>NUCLEOTIDE SEQUENCE</scope>
    <source>
        <strain evidence="15">CHK169-4300</strain>
    </source>
</reference>
<evidence type="ECO:0000256" key="6">
    <source>
        <dbReference type="ARBA" id="ARBA00022840"/>
    </source>
</evidence>
<dbReference type="Pfam" id="PF00006">
    <property type="entry name" value="ATP-synt_ab"/>
    <property type="match status" value="1"/>
</dbReference>
<dbReference type="PANTHER" id="PTHR48082">
    <property type="entry name" value="ATP SYNTHASE SUBUNIT ALPHA, MITOCHONDRIAL"/>
    <property type="match status" value="1"/>
</dbReference>
<keyword evidence="5" id="KW-0375">Hydrogen ion transport</keyword>
<evidence type="ECO:0000259" key="13">
    <source>
        <dbReference type="Pfam" id="PF00006"/>
    </source>
</evidence>
<evidence type="ECO:0000256" key="2">
    <source>
        <dbReference type="ARBA" id="ARBA00008936"/>
    </source>
</evidence>
<dbReference type="FunFam" id="3.40.50.300:FF:002432">
    <property type="entry name" value="ATP synthase subunit alpha, mitochondrial"/>
    <property type="match status" value="1"/>
</dbReference>
<dbReference type="GO" id="GO:0045259">
    <property type="term" value="C:proton-transporting ATP synthase complex"/>
    <property type="evidence" value="ECO:0007669"/>
    <property type="project" value="UniProtKB-KW"/>
</dbReference>
<keyword evidence="10" id="KW-0139">CF(1)</keyword>
<evidence type="ECO:0000256" key="1">
    <source>
        <dbReference type="ARBA" id="ARBA00004370"/>
    </source>
</evidence>
<keyword evidence="8" id="KW-0406">Ion transport</keyword>
<evidence type="ECO:0000313" key="16">
    <source>
        <dbReference type="Proteomes" id="UP000824106"/>
    </source>
</evidence>
<evidence type="ECO:0000256" key="7">
    <source>
        <dbReference type="ARBA" id="ARBA00022967"/>
    </source>
</evidence>
<dbReference type="FunFam" id="1.20.150.20:FF:000001">
    <property type="entry name" value="ATP synthase subunit alpha"/>
    <property type="match status" value="1"/>
</dbReference>
<dbReference type="InterPro" id="IPR000194">
    <property type="entry name" value="ATPase_F1/V1/A1_a/bsu_nucl-bd"/>
</dbReference>
<name>A0A9D2G173_9LACT</name>
<dbReference type="EMBL" id="DXAZ01000025">
    <property type="protein sequence ID" value="HIZ70500.1"/>
    <property type="molecule type" value="Genomic_DNA"/>
</dbReference>
<keyword evidence="9" id="KW-0472">Membrane</keyword>
<protein>
    <submittedName>
        <fullName evidence="15">F0F1 ATP synthase subunit alpha</fullName>
    </submittedName>
</protein>
<dbReference type="SUPFAM" id="SSF52540">
    <property type="entry name" value="P-loop containing nucleoside triphosphate hydrolases"/>
    <property type="match status" value="1"/>
</dbReference>
<comment type="subunit">
    <text evidence="12">F-type ATPases have 2 components, CF(1) - the catalytic core - and CF(0) - the membrane proton channel. CF(1) has five subunits: alpha(3), beta(3), gamma(1), delta(1), epsilon(1). CF(0) has four main subunits: a(1), b(1), b'(1) and c(9-12).</text>
</comment>
<reference evidence="15" key="2">
    <citation type="submission" date="2021-04" db="EMBL/GenBank/DDBJ databases">
        <authorList>
            <person name="Gilroy R."/>
        </authorList>
    </citation>
    <scope>NUCLEOTIDE SEQUENCE</scope>
    <source>
        <strain evidence="15">CHK169-4300</strain>
    </source>
</reference>
<dbReference type="Proteomes" id="UP000824106">
    <property type="component" value="Unassembled WGS sequence"/>
</dbReference>
<dbReference type="InterPro" id="IPR038376">
    <property type="entry name" value="ATP_synth_asu_C_sf"/>
</dbReference>
<proteinExistence type="inferred from homology"/>
<keyword evidence="6" id="KW-0067">ATP-binding</keyword>
<dbReference type="AlphaFoldDB" id="A0A9D2G173"/>
<dbReference type="PANTHER" id="PTHR48082:SF2">
    <property type="entry name" value="ATP SYNTHASE SUBUNIT ALPHA, MITOCHONDRIAL"/>
    <property type="match status" value="1"/>
</dbReference>
<dbReference type="InterPro" id="IPR005294">
    <property type="entry name" value="ATP_synth_F1_asu"/>
</dbReference>
<dbReference type="InterPro" id="IPR020003">
    <property type="entry name" value="ATPase_a/bsu_AS"/>
</dbReference>
<comment type="similarity">
    <text evidence="2">Belongs to the ATPase alpha/beta chains family.</text>
</comment>
<keyword evidence="11" id="KW-0066">ATP synthesis</keyword>
<dbReference type="PROSITE" id="PS00152">
    <property type="entry name" value="ATPASE_ALPHA_BETA"/>
    <property type="match status" value="1"/>
</dbReference>
<feature type="non-terminal residue" evidence="15">
    <location>
        <position position="1"/>
    </location>
</feature>
<evidence type="ECO:0000256" key="8">
    <source>
        <dbReference type="ARBA" id="ARBA00023065"/>
    </source>
</evidence>
<dbReference type="GO" id="GO:0046933">
    <property type="term" value="F:proton-transporting ATP synthase activity, rotational mechanism"/>
    <property type="evidence" value="ECO:0007669"/>
    <property type="project" value="InterPro"/>
</dbReference>
<dbReference type="Gene3D" id="3.40.50.300">
    <property type="entry name" value="P-loop containing nucleotide triphosphate hydrolases"/>
    <property type="match status" value="1"/>
</dbReference>
<evidence type="ECO:0000259" key="14">
    <source>
        <dbReference type="Pfam" id="PF00306"/>
    </source>
</evidence>
<sequence length="215" mass="24281">YLHSRLLERAGQLNEHYGGGSMTALPIIETQLGDISAYIPTNVISITDGQLFLDTEAFNSGNRPAVDSGLSVSRVGSDAQTDAMKSVSGSLKLELATFEELSSFAQFSSDIDPETQKVIDHGNRLVELLKQPAYQIINHELIILSMYLSEYGWLDKLEVEEVRPFERYMQEAFQNNHSDLLDELAKDYKLTEDLQKRIDEVMETLLEDFKVMRNG</sequence>